<dbReference type="EC" id="2.7.-.-" evidence="4"/>
<feature type="compositionally biased region" description="Basic and acidic residues" evidence="5">
    <location>
        <begin position="763"/>
        <end position="776"/>
    </location>
</feature>
<accession>A0A6A6PT75</accession>
<dbReference type="GO" id="GO:0032958">
    <property type="term" value="P:inositol phosphate biosynthetic process"/>
    <property type="evidence" value="ECO:0007669"/>
    <property type="project" value="InterPro"/>
</dbReference>
<feature type="region of interest" description="Disordered" evidence="5">
    <location>
        <begin position="739"/>
        <end position="776"/>
    </location>
</feature>
<dbReference type="RefSeq" id="XP_033589655.1">
    <property type="nucleotide sequence ID" value="XM_033735406.1"/>
</dbReference>
<gene>
    <name evidence="6" type="ORF">BDY17DRAFT_310157</name>
</gene>
<feature type="region of interest" description="Disordered" evidence="5">
    <location>
        <begin position="584"/>
        <end position="615"/>
    </location>
</feature>
<dbReference type="GO" id="GO:0046854">
    <property type="term" value="P:phosphatidylinositol phosphate biosynthetic process"/>
    <property type="evidence" value="ECO:0007669"/>
    <property type="project" value="TreeGrafter"/>
</dbReference>
<dbReference type="InterPro" id="IPR005522">
    <property type="entry name" value="IPK"/>
</dbReference>
<dbReference type="InterPro" id="IPR038286">
    <property type="entry name" value="IPK_sf"/>
</dbReference>
<dbReference type="Pfam" id="PF03770">
    <property type="entry name" value="IPK"/>
    <property type="match status" value="1"/>
</dbReference>
<keyword evidence="7" id="KW-1185">Reference proteome</keyword>
<dbReference type="GO" id="GO:0005737">
    <property type="term" value="C:cytoplasm"/>
    <property type="evidence" value="ECO:0007669"/>
    <property type="project" value="TreeGrafter"/>
</dbReference>
<reference evidence="6" key="1">
    <citation type="journal article" date="2020" name="Stud. Mycol.">
        <title>101 Dothideomycetes genomes: a test case for predicting lifestyles and emergence of pathogens.</title>
        <authorList>
            <person name="Haridas S."/>
            <person name="Albert R."/>
            <person name="Binder M."/>
            <person name="Bloem J."/>
            <person name="Labutti K."/>
            <person name="Salamov A."/>
            <person name="Andreopoulos B."/>
            <person name="Baker S."/>
            <person name="Barry K."/>
            <person name="Bills G."/>
            <person name="Bluhm B."/>
            <person name="Cannon C."/>
            <person name="Castanera R."/>
            <person name="Culley D."/>
            <person name="Daum C."/>
            <person name="Ezra D."/>
            <person name="Gonzalez J."/>
            <person name="Henrissat B."/>
            <person name="Kuo A."/>
            <person name="Liang C."/>
            <person name="Lipzen A."/>
            <person name="Lutzoni F."/>
            <person name="Magnuson J."/>
            <person name="Mondo S."/>
            <person name="Nolan M."/>
            <person name="Ohm R."/>
            <person name="Pangilinan J."/>
            <person name="Park H.-J."/>
            <person name="Ramirez L."/>
            <person name="Alfaro M."/>
            <person name="Sun H."/>
            <person name="Tritt A."/>
            <person name="Yoshinaga Y."/>
            <person name="Zwiers L.-H."/>
            <person name="Turgeon B."/>
            <person name="Goodwin S."/>
            <person name="Spatafora J."/>
            <person name="Crous P."/>
            <person name="Grigoriev I."/>
        </authorList>
    </citation>
    <scope>NUCLEOTIDE SEQUENCE</scope>
    <source>
        <strain evidence="6">CBS 113389</strain>
    </source>
</reference>
<dbReference type="OrthoDB" id="2573163at2759"/>
<evidence type="ECO:0000256" key="2">
    <source>
        <dbReference type="ARBA" id="ARBA00022679"/>
    </source>
</evidence>
<evidence type="ECO:0000256" key="3">
    <source>
        <dbReference type="ARBA" id="ARBA00022777"/>
    </source>
</evidence>
<dbReference type="GO" id="GO:0008440">
    <property type="term" value="F:inositol-1,4,5-trisphosphate 3-kinase activity"/>
    <property type="evidence" value="ECO:0007669"/>
    <property type="project" value="TreeGrafter"/>
</dbReference>
<feature type="region of interest" description="Disordered" evidence="5">
    <location>
        <begin position="1"/>
        <end position="52"/>
    </location>
</feature>
<proteinExistence type="inferred from homology"/>
<evidence type="ECO:0000256" key="5">
    <source>
        <dbReference type="SAM" id="MobiDB-lite"/>
    </source>
</evidence>
<dbReference type="AlphaFoldDB" id="A0A6A6PT75"/>
<evidence type="ECO:0000256" key="1">
    <source>
        <dbReference type="ARBA" id="ARBA00007374"/>
    </source>
</evidence>
<dbReference type="Gene3D" id="3.30.470.160">
    <property type="entry name" value="Inositol polyphosphate kinase"/>
    <property type="match status" value="1"/>
</dbReference>
<evidence type="ECO:0000313" key="6">
    <source>
        <dbReference type="EMBL" id="KAF2483085.1"/>
    </source>
</evidence>
<evidence type="ECO:0000313" key="7">
    <source>
        <dbReference type="Proteomes" id="UP000799767"/>
    </source>
</evidence>
<dbReference type="SUPFAM" id="SSF56104">
    <property type="entry name" value="SAICAR synthase-like"/>
    <property type="match status" value="1"/>
</dbReference>
<feature type="region of interest" description="Disordered" evidence="5">
    <location>
        <begin position="191"/>
        <end position="245"/>
    </location>
</feature>
<keyword evidence="3 4" id="KW-0418">Kinase</keyword>
<comment type="similarity">
    <text evidence="1 4">Belongs to the inositol phosphokinase (IPK) family.</text>
</comment>
<sequence>MTLSPPAHSLDSINEAADQDPAGMEVSAPPLRSSSEPHNEILKGASPPLSSQMLVNQQSPAGQILGKRSSMSQHSHRRSLVDLSGLPVADLLRDISLQEVLDLPSTPKAGPVRFDDEHTEALSAEREQYRSWRLGKAKINGLSIADSQRRKSRFELGVAKIIDAQLPKAEPSIANVRSRKTSHYLGLFRDPEQEERSNDGNIPVALTPAMGETTPTENRAAKPVRSEGQIAPATAETPTATSRPAHNLPLDLLEDIRNHHHLVPGVARSTAYHKTVPEHDSEHRRKQELKFKLDQDEESDREHISSATYFPHQGVAIDDSPRDDQMVQHKVIEDVPTTFRRESSSDVDIALRSERAQDYLHGDMSMSRAPSLADFEELPKPLIDNDRMFSDSEYESMSEGYETAVSEHEETTPTATPQTHMGIAIRSPEQRKSQHPPPPIGAVELKPYKHQVGGHTTVYRFSRRAVCKQLNSKENIFYETVEKNHPELLGFMPKYIGVLNVTYRKEQKKRRPTAVEQADVSSALQKDVAEHGGGDGTNPIEDRANYPRIFSHSHQTPSAIPQVILENNRHLIPESLFGLPRRSLTPDLHRASSSPPQRLGGQSDDESSGRGFRPHLRAKSSWGYTTVNEGLRDRVLREVFTPPVIHRHDRRHRAHPSRPFRKFNKSIQDDMPSLERYNTADSASMLREESHHAIKKKEPLHRHLERARSENVDLDTFRRDGASGLSRSVHEITGEQLQPITTTTSNKSHRRRHSGSGLLRKPRSVEGSRGDLQYHEDEAYRADGEGEEMFEIEDVNRGPTQANSELLINVEKAMAKGEEPVKVDSAALEPAFEFAADPEPRNPETSLVQHDERVEHFLLLEDLTAGMQKPCVLDLKMGTRQYGVEATTQKQASQRQKCQTTTSRELGVRICGMQVYNVRQQTYEFQDKYYGRDVVAGNGFKHALKSFFFDGIGHAQALKHIPMILDKIMALDRIIRALPGYRLYASSLLMIYDRGDADVHGKYRSSLRHQTHHHDKAAPYPDIKLKIVDFANCVTAEDEEVVKRKPCPPHHPEDVDRGYLRGLKTLRTYLQKIWEELNQQRIARNGEEVDGVVLSVASVLQGREDDMFVDPGEVSV</sequence>
<dbReference type="Proteomes" id="UP000799767">
    <property type="component" value="Unassembled WGS sequence"/>
</dbReference>
<feature type="region of interest" description="Disordered" evidence="5">
    <location>
        <begin position="506"/>
        <end position="544"/>
    </location>
</feature>
<feature type="compositionally biased region" description="Low complexity" evidence="5">
    <location>
        <begin position="231"/>
        <end position="241"/>
    </location>
</feature>
<name>A0A6A6PT75_9PEZI</name>
<dbReference type="GO" id="GO:0000824">
    <property type="term" value="F:inositol-1,4,5,6-tetrakisphosphate 3-kinase activity"/>
    <property type="evidence" value="ECO:0007669"/>
    <property type="project" value="TreeGrafter"/>
</dbReference>
<dbReference type="EMBL" id="MU001635">
    <property type="protein sequence ID" value="KAF2483085.1"/>
    <property type="molecule type" value="Genomic_DNA"/>
</dbReference>
<dbReference type="PANTHER" id="PTHR12400">
    <property type="entry name" value="INOSITOL POLYPHOSPHATE KINASE"/>
    <property type="match status" value="1"/>
</dbReference>
<dbReference type="GO" id="GO:0005634">
    <property type="term" value="C:nucleus"/>
    <property type="evidence" value="ECO:0007669"/>
    <property type="project" value="TreeGrafter"/>
</dbReference>
<dbReference type="GeneID" id="54476408"/>
<organism evidence="6 7">
    <name type="scientific">Neohortaea acidophila</name>
    <dbReference type="NCBI Taxonomy" id="245834"/>
    <lineage>
        <taxon>Eukaryota</taxon>
        <taxon>Fungi</taxon>
        <taxon>Dikarya</taxon>
        <taxon>Ascomycota</taxon>
        <taxon>Pezizomycotina</taxon>
        <taxon>Dothideomycetes</taxon>
        <taxon>Dothideomycetidae</taxon>
        <taxon>Mycosphaerellales</taxon>
        <taxon>Teratosphaeriaceae</taxon>
        <taxon>Neohortaea</taxon>
    </lineage>
</organism>
<protein>
    <recommendedName>
        <fullName evidence="4">Kinase</fullName>
        <ecNumber evidence="4">2.7.-.-</ecNumber>
    </recommendedName>
</protein>
<evidence type="ECO:0000256" key="4">
    <source>
        <dbReference type="RuleBase" id="RU363090"/>
    </source>
</evidence>
<keyword evidence="2 4" id="KW-0808">Transferase</keyword>
<dbReference type="PANTHER" id="PTHR12400:SF21">
    <property type="entry name" value="KINASE"/>
    <property type="match status" value="1"/>
</dbReference>